<keyword evidence="3" id="KW-1003">Cell membrane</keyword>
<protein>
    <submittedName>
        <fullName evidence="11">ATPase</fullName>
    </submittedName>
</protein>
<feature type="transmembrane region" description="Helical" evidence="10">
    <location>
        <begin position="404"/>
        <end position="425"/>
    </location>
</feature>
<evidence type="ECO:0000256" key="4">
    <source>
        <dbReference type="ARBA" id="ARBA00022538"/>
    </source>
</evidence>
<keyword evidence="9 10" id="KW-0472">Membrane</keyword>
<dbReference type="NCBIfam" id="TIGR00933">
    <property type="entry name" value="2a38"/>
    <property type="match status" value="1"/>
</dbReference>
<sequence>MTIARTICLGFLAVISVGTLLLLLPFSTVEPGWGNFTTALFTSTSAVCVTGLIVVDTGSYYTFWGELFILCLIQIGGLGYMTTTTFLILLIGRKFDFREKLAIKESFDRPFLHGSQNLLKSVFATTIALETLGSITLFLVFQQDYDNQQSLWLAIFHSISAWNNAGFSLFADSLTRYQTSIPLNIIICILIIFGGIGYQVIIEFYLWLREKLDTSSKKEYRFSLNFRVVISTTIFLLLFGAIAFLVTEYNNLLAEFNFNEKVTLAVFQSVTTRTAGFNSIDLGAMTIASLFLTIGFMFVGGSPSGTAGGIKTTTVRILFESTKAVLQGKQDIVIYEREVPSSLILKAMAVVFGSTITVLVVTFSISFIHPNFNFINIFFEVVSAFATVGLSTGITADLSGSAQVLIILTMYIGRVGVLLFMSAILGDPRPSRIHYPEENLLIG</sequence>
<evidence type="ECO:0000256" key="9">
    <source>
        <dbReference type="ARBA" id="ARBA00023136"/>
    </source>
</evidence>
<keyword evidence="5 10" id="KW-0812">Transmembrane</keyword>
<keyword evidence="8" id="KW-0406">Ion transport</keyword>
<dbReference type="EMBL" id="JADEWC010000009">
    <property type="protein sequence ID" value="MBE9222160.1"/>
    <property type="molecule type" value="Genomic_DNA"/>
</dbReference>
<comment type="subcellular location">
    <subcellularLocation>
        <location evidence="1">Cell membrane</location>
        <topology evidence="1">Multi-pass membrane protein</topology>
    </subcellularLocation>
</comment>
<keyword evidence="2" id="KW-0813">Transport</keyword>
<gene>
    <name evidence="11" type="ORF">IQ215_05565</name>
</gene>
<organism evidence="11 12">
    <name type="scientific">Cyanobacterium stanieri LEGE 03274</name>
    <dbReference type="NCBI Taxonomy" id="1828756"/>
    <lineage>
        <taxon>Bacteria</taxon>
        <taxon>Bacillati</taxon>
        <taxon>Cyanobacteriota</taxon>
        <taxon>Cyanophyceae</taxon>
        <taxon>Oscillatoriophycideae</taxon>
        <taxon>Chroococcales</taxon>
        <taxon>Geminocystaceae</taxon>
        <taxon>Cyanobacterium</taxon>
    </lineage>
</organism>
<proteinExistence type="predicted"/>
<dbReference type="PANTHER" id="PTHR32024">
    <property type="entry name" value="TRK SYSTEM POTASSIUM UPTAKE PROTEIN TRKG-RELATED"/>
    <property type="match status" value="1"/>
</dbReference>
<feature type="transmembrane region" description="Helical" evidence="10">
    <location>
        <begin position="374"/>
        <end position="392"/>
    </location>
</feature>
<dbReference type="InterPro" id="IPR003445">
    <property type="entry name" value="Cat_transpt"/>
</dbReference>
<name>A0ABR9V2N9_9CHRO</name>
<accession>A0ABR9V2N9</accession>
<keyword evidence="4" id="KW-0633">Potassium transport</keyword>
<feature type="transmembrane region" description="Helical" evidence="10">
    <location>
        <begin position="33"/>
        <end position="55"/>
    </location>
</feature>
<evidence type="ECO:0000256" key="1">
    <source>
        <dbReference type="ARBA" id="ARBA00004651"/>
    </source>
</evidence>
<dbReference type="RefSeq" id="WP_193800327.1">
    <property type="nucleotide sequence ID" value="NZ_JADEWC010000009.1"/>
</dbReference>
<evidence type="ECO:0000256" key="5">
    <source>
        <dbReference type="ARBA" id="ARBA00022692"/>
    </source>
</evidence>
<feature type="transmembrane region" description="Helical" evidence="10">
    <location>
        <begin position="7"/>
        <end position="27"/>
    </location>
</feature>
<dbReference type="InterPro" id="IPR004772">
    <property type="entry name" value="TrkH"/>
</dbReference>
<dbReference type="PANTHER" id="PTHR32024:SF1">
    <property type="entry name" value="KTR SYSTEM POTASSIUM UPTAKE PROTEIN B"/>
    <property type="match status" value="1"/>
</dbReference>
<feature type="transmembrane region" description="Helical" evidence="10">
    <location>
        <begin position="343"/>
        <end position="368"/>
    </location>
</feature>
<feature type="transmembrane region" description="Helical" evidence="10">
    <location>
        <begin position="118"/>
        <end position="139"/>
    </location>
</feature>
<evidence type="ECO:0000256" key="7">
    <source>
        <dbReference type="ARBA" id="ARBA00022989"/>
    </source>
</evidence>
<evidence type="ECO:0000313" key="12">
    <source>
        <dbReference type="Proteomes" id="UP000654604"/>
    </source>
</evidence>
<keyword evidence="12" id="KW-1185">Reference proteome</keyword>
<keyword evidence="6" id="KW-0630">Potassium</keyword>
<evidence type="ECO:0000313" key="11">
    <source>
        <dbReference type="EMBL" id="MBE9222160.1"/>
    </source>
</evidence>
<evidence type="ECO:0000256" key="3">
    <source>
        <dbReference type="ARBA" id="ARBA00022475"/>
    </source>
</evidence>
<dbReference type="Proteomes" id="UP000654604">
    <property type="component" value="Unassembled WGS sequence"/>
</dbReference>
<reference evidence="11 12" key="1">
    <citation type="submission" date="2020-10" db="EMBL/GenBank/DDBJ databases">
        <authorList>
            <person name="Castelo-Branco R."/>
            <person name="Eusebio N."/>
            <person name="Adriana R."/>
            <person name="Vieira A."/>
            <person name="Brugerolle De Fraissinette N."/>
            <person name="Rezende De Castro R."/>
            <person name="Schneider M.P."/>
            <person name="Vasconcelos V."/>
            <person name="Leao P.N."/>
        </authorList>
    </citation>
    <scope>NUCLEOTIDE SEQUENCE [LARGE SCALE GENOMIC DNA]</scope>
    <source>
        <strain evidence="11 12">LEGE 03274</strain>
    </source>
</reference>
<feature type="transmembrane region" description="Helical" evidence="10">
    <location>
        <begin position="67"/>
        <end position="91"/>
    </location>
</feature>
<evidence type="ECO:0000256" key="2">
    <source>
        <dbReference type="ARBA" id="ARBA00022448"/>
    </source>
</evidence>
<comment type="caution">
    <text evidence="11">The sequence shown here is derived from an EMBL/GenBank/DDBJ whole genome shotgun (WGS) entry which is preliminary data.</text>
</comment>
<keyword evidence="7 10" id="KW-1133">Transmembrane helix</keyword>
<feature type="transmembrane region" description="Helical" evidence="10">
    <location>
        <begin position="282"/>
        <end position="301"/>
    </location>
</feature>
<evidence type="ECO:0000256" key="10">
    <source>
        <dbReference type="SAM" id="Phobius"/>
    </source>
</evidence>
<feature type="transmembrane region" description="Helical" evidence="10">
    <location>
        <begin position="228"/>
        <end position="246"/>
    </location>
</feature>
<evidence type="ECO:0000256" key="8">
    <source>
        <dbReference type="ARBA" id="ARBA00023065"/>
    </source>
</evidence>
<evidence type="ECO:0000256" key="6">
    <source>
        <dbReference type="ARBA" id="ARBA00022958"/>
    </source>
</evidence>
<dbReference type="Pfam" id="PF02386">
    <property type="entry name" value="TrkH"/>
    <property type="match status" value="1"/>
</dbReference>
<feature type="transmembrane region" description="Helical" evidence="10">
    <location>
        <begin position="183"/>
        <end position="208"/>
    </location>
</feature>